<reference evidence="9" key="1">
    <citation type="journal article" date="2019" name="Sci. Rep.">
        <title>Draft genome of Tanacetum cinerariifolium, the natural source of mosquito coil.</title>
        <authorList>
            <person name="Yamashiro T."/>
            <person name="Shiraishi A."/>
            <person name="Satake H."/>
            <person name="Nakayama K."/>
        </authorList>
    </citation>
    <scope>NUCLEOTIDE SEQUENCE</scope>
</reference>
<evidence type="ECO:0000256" key="7">
    <source>
        <dbReference type="ARBA" id="ARBA00022918"/>
    </source>
</evidence>
<proteinExistence type="predicted"/>
<protein>
    <recommendedName>
        <fullName evidence="1">RNA-directed DNA polymerase</fullName>
        <ecNumber evidence="1">2.7.7.49</ecNumber>
    </recommendedName>
</protein>
<comment type="caution">
    <text evidence="9">The sequence shown here is derived from an EMBL/GenBank/DDBJ whole genome shotgun (WGS) entry which is preliminary data.</text>
</comment>
<dbReference type="InterPro" id="IPR036397">
    <property type="entry name" value="RNaseH_sf"/>
</dbReference>
<dbReference type="InterPro" id="IPR012337">
    <property type="entry name" value="RNaseH-like_sf"/>
</dbReference>
<name>A0A6L2JTT5_TANCI</name>
<dbReference type="InterPro" id="IPR050951">
    <property type="entry name" value="Retrovirus_Pol_polyprotein"/>
</dbReference>
<dbReference type="EC" id="2.7.7.49" evidence="1"/>
<dbReference type="PANTHER" id="PTHR37984:SF5">
    <property type="entry name" value="PROTEIN NYNRIN-LIKE"/>
    <property type="match status" value="1"/>
</dbReference>
<organism evidence="9">
    <name type="scientific">Tanacetum cinerariifolium</name>
    <name type="common">Dalmatian daisy</name>
    <name type="synonym">Chrysanthemum cinerariifolium</name>
    <dbReference type="NCBI Taxonomy" id="118510"/>
    <lineage>
        <taxon>Eukaryota</taxon>
        <taxon>Viridiplantae</taxon>
        <taxon>Streptophyta</taxon>
        <taxon>Embryophyta</taxon>
        <taxon>Tracheophyta</taxon>
        <taxon>Spermatophyta</taxon>
        <taxon>Magnoliopsida</taxon>
        <taxon>eudicotyledons</taxon>
        <taxon>Gunneridae</taxon>
        <taxon>Pentapetalae</taxon>
        <taxon>asterids</taxon>
        <taxon>campanulids</taxon>
        <taxon>Asterales</taxon>
        <taxon>Asteraceae</taxon>
        <taxon>Asteroideae</taxon>
        <taxon>Anthemideae</taxon>
        <taxon>Anthemidinae</taxon>
        <taxon>Tanacetum</taxon>
    </lineage>
</organism>
<dbReference type="PROSITE" id="PS50994">
    <property type="entry name" value="INTEGRASE"/>
    <property type="match status" value="1"/>
</dbReference>
<dbReference type="CDD" id="cd09274">
    <property type="entry name" value="RNase_HI_RT_Ty3"/>
    <property type="match status" value="1"/>
</dbReference>
<dbReference type="Gene3D" id="3.30.420.10">
    <property type="entry name" value="Ribonuclease H-like superfamily/Ribonuclease H"/>
    <property type="match status" value="1"/>
</dbReference>
<dbReference type="Gene3D" id="2.40.70.10">
    <property type="entry name" value="Acid Proteases"/>
    <property type="match status" value="1"/>
</dbReference>
<dbReference type="SUPFAM" id="SSF56672">
    <property type="entry name" value="DNA/RNA polymerases"/>
    <property type="match status" value="1"/>
</dbReference>
<dbReference type="InterPro" id="IPR043128">
    <property type="entry name" value="Rev_trsase/Diguanyl_cyclase"/>
</dbReference>
<evidence type="ECO:0000256" key="5">
    <source>
        <dbReference type="ARBA" id="ARBA00022759"/>
    </source>
</evidence>
<keyword evidence="3" id="KW-0548">Nucleotidyltransferase</keyword>
<evidence type="ECO:0000256" key="4">
    <source>
        <dbReference type="ARBA" id="ARBA00022722"/>
    </source>
</evidence>
<dbReference type="InterPro" id="IPR043502">
    <property type="entry name" value="DNA/RNA_pol_sf"/>
</dbReference>
<keyword evidence="4" id="KW-0540">Nuclease</keyword>
<dbReference type="GO" id="GO:0004519">
    <property type="term" value="F:endonuclease activity"/>
    <property type="evidence" value="ECO:0007669"/>
    <property type="project" value="UniProtKB-KW"/>
</dbReference>
<dbReference type="GO" id="GO:0003676">
    <property type="term" value="F:nucleic acid binding"/>
    <property type="evidence" value="ECO:0007669"/>
    <property type="project" value="InterPro"/>
</dbReference>
<evidence type="ECO:0000313" key="9">
    <source>
        <dbReference type="EMBL" id="GEU39014.1"/>
    </source>
</evidence>
<accession>A0A6L2JTT5</accession>
<dbReference type="FunFam" id="3.30.70.270:FF:000020">
    <property type="entry name" value="Transposon Tf2-6 polyprotein-like Protein"/>
    <property type="match status" value="1"/>
</dbReference>
<dbReference type="Gene3D" id="3.10.10.10">
    <property type="entry name" value="HIV Type 1 Reverse Transcriptase, subunit A, domain 1"/>
    <property type="match status" value="1"/>
</dbReference>
<keyword evidence="5" id="KW-0255">Endonuclease</keyword>
<evidence type="ECO:0000256" key="6">
    <source>
        <dbReference type="ARBA" id="ARBA00022801"/>
    </source>
</evidence>
<evidence type="ECO:0000256" key="3">
    <source>
        <dbReference type="ARBA" id="ARBA00022695"/>
    </source>
</evidence>
<dbReference type="GO" id="GO:0003964">
    <property type="term" value="F:RNA-directed DNA polymerase activity"/>
    <property type="evidence" value="ECO:0007669"/>
    <property type="project" value="UniProtKB-KW"/>
</dbReference>
<dbReference type="EMBL" id="BKCJ010001122">
    <property type="protein sequence ID" value="GEU39014.1"/>
    <property type="molecule type" value="Genomic_DNA"/>
</dbReference>
<keyword evidence="6" id="KW-0378">Hydrolase</keyword>
<feature type="domain" description="Integrase catalytic" evidence="8">
    <location>
        <begin position="1086"/>
        <end position="1180"/>
    </location>
</feature>
<dbReference type="InterPro" id="IPR001584">
    <property type="entry name" value="Integrase_cat-core"/>
</dbReference>
<dbReference type="InterPro" id="IPR000477">
    <property type="entry name" value="RT_dom"/>
</dbReference>
<keyword evidence="2" id="KW-0808">Transferase</keyword>
<dbReference type="Pfam" id="PF17917">
    <property type="entry name" value="RT_RNaseH"/>
    <property type="match status" value="1"/>
</dbReference>
<dbReference type="AlphaFoldDB" id="A0A6L2JTT5"/>
<evidence type="ECO:0000256" key="1">
    <source>
        <dbReference type="ARBA" id="ARBA00012493"/>
    </source>
</evidence>
<keyword evidence="7 9" id="KW-0695">RNA-directed DNA polymerase</keyword>
<evidence type="ECO:0000259" key="8">
    <source>
        <dbReference type="PROSITE" id="PS50994"/>
    </source>
</evidence>
<dbReference type="InterPro" id="IPR041373">
    <property type="entry name" value="RT_RNaseH"/>
</dbReference>
<dbReference type="GO" id="GO:0016787">
    <property type="term" value="F:hydrolase activity"/>
    <property type="evidence" value="ECO:0007669"/>
    <property type="project" value="UniProtKB-KW"/>
</dbReference>
<sequence length="1256" mass="144248">MVDNRTMEELLQAPTEGYGEAIVISKINADHFEIKMNLLQLVQANLYHGFERKNPHTHINNFKRITSSVKFRDVPNDAIKLMRCPYSLEGSAKVCIPNPKGEMKAITTLSGVAYKEPSVPTPKKVVELETKETTDKERTNFQGITAHIQPPVTSIPEPDVLKTLPKPNIPYPSRLNDQKLYKKATNQMEKFFQIFQDLHFDISFADVLLLMPKFASTIKSLLTNKDKLFELVKIPLNENYSAMLLKKLLEKLGDLSKFLIPMDRSITHPKGVVEDVFVKVGKFYFSADFVVVDFDADPRVPLNLGRSFLRTGRALIDVYGEEIILRVNDEAVTFNLNQATRYPSTYDDLSVNRIDIIDVAREEYAHEMLCFSNNSSGGHPISTYEPIISDSSPSLTPFEGSDFILEEIEAYLKDDSISLEMDHADCDPEGDICLIEKLLNNDLFQLPPMDLKQGEVVKSKSLIKEPPELELKDLPSHLEYAYLKGVDKLPVIIAKDLRDNKKEALLKVLKSHKRAIAWKITNIKGIDPQFCTHKILMEEDYKPTVQSQRRVNPKIHEIIKKEVITLLDAGMIYPISDSLWVSPFHCEHKKGGITIVENKNYELIPTRLVTGWRACIDYKNLNDATHKDHFPFLFMDQMLERLVGNGFYYFLDGLSGYFQIPINPPDQEKTTFTCPYETFAYRRMPFGLCNAPGTFQRCMMAIFHDMIEKTMEVFMDEFSVFGDLFSSCLSYLDTMLQRCEDSNLVLNWEKCHFVVKEGIVIGHKISKNGLKVDQAKVYVIAKLPHPTTVKGVRSFLGHVGFYRRFIQDFSKISRPMTHLLEKETPFMFSKDCTDAFETLKKKLTEASILVVPDWNLTFELIKTITEAQIHYTMMEKEMLSVVYAFEKFQPSLVLSKIIVYTDHSALKYLLNKQDAKPRLIRWVLLLQEFDIIICDKKETENLAADHLSRLKHPHKDVFENKDINENFPLETLGKIIVEVPQDLQILRISMLEILSSKGCRSSKRRNSLRTLNITSGTIHTFFGYVRIKSFDSVFTEKKLMTSSNLVVKDPPGDEMPQNVIQVCEISDIWGIDFMGPFSSLRGNRTPKAIISDRGTHFCNDKFAKVITRYEVIHRLATAYHPQTSGQVEGSNRGLNRILERTIGKNRASWSEKLEDALWAFRTAYKTPIGCTPYKLVYGESCHLPIELEHKAYWALKPIKFDLKILGDHRKLQLNELRDQAYEKSLIYKEKQRNFMTLKLKTKFSMLGIGFYSPILV</sequence>
<evidence type="ECO:0000256" key="2">
    <source>
        <dbReference type="ARBA" id="ARBA00022679"/>
    </source>
</evidence>
<dbReference type="PANTHER" id="PTHR37984">
    <property type="entry name" value="PROTEIN CBG26694"/>
    <property type="match status" value="1"/>
</dbReference>
<dbReference type="Gene3D" id="3.30.70.270">
    <property type="match status" value="2"/>
</dbReference>
<dbReference type="SUPFAM" id="SSF53098">
    <property type="entry name" value="Ribonuclease H-like"/>
    <property type="match status" value="1"/>
</dbReference>
<dbReference type="InterPro" id="IPR021109">
    <property type="entry name" value="Peptidase_aspartic_dom_sf"/>
</dbReference>
<dbReference type="Pfam" id="PF00078">
    <property type="entry name" value="RVT_1"/>
    <property type="match status" value="1"/>
</dbReference>
<gene>
    <name evidence="9" type="ORF">Tci_010992</name>
</gene>
<dbReference type="CDD" id="cd01647">
    <property type="entry name" value="RT_LTR"/>
    <property type="match status" value="1"/>
</dbReference>
<dbReference type="GO" id="GO:0015074">
    <property type="term" value="P:DNA integration"/>
    <property type="evidence" value="ECO:0007669"/>
    <property type="project" value="InterPro"/>
</dbReference>